<organism evidence="8 9">
    <name type="scientific">Pseudomonas juntendi</name>
    <dbReference type="NCBI Taxonomy" id="2666183"/>
    <lineage>
        <taxon>Bacteria</taxon>
        <taxon>Pseudomonadati</taxon>
        <taxon>Pseudomonadota</taxon>
        <taxon>Gammaproteobacteria</taxon>
        <taxon>Pseudomonadales</taxon>
        <taxon>Pseudomonadaceae</taxon>
        <taxon>Pseudomonas</taxon>
    </lineage>
</organism>
<evidence type="ECO:0000313" key="9">
    <source>
        <dbReference type="Proteomes" id="UP000545074"/>
    </source>
</evidence>
<dbReference type="GO" id="GO:0006281">
    <property type="term" value="P:DNA repair"/>
    <property type="evidence" value="ECO:0007669"/>
    <property type="project" value="UniProtKB-KW"/>
</dbReference>
<evidence type="ECO:0000256" key="6">
    <source>
        <dbReference type="ARBA" id="ARBA00049348"/>
    </source>
</evidence>
<dbReference type="PANTHER" id="PTHR10815">
    <property type="entry name" value="METHYLATED-DNA--PROTEIN-CYSTEINE METHYLTRANSFERASE"/>
    <property type="match status" value="1"/>
</dbReference>
<evidence type="ECO:0000313" key="8">
    <source>
        <dbReference type="EMBL" id="MBA6097068.1"/>
    </source>
</evidence>
<sequence length="80" mass="8538">MLAMVPYGTVTSYGQLAKSMGKLTLPEPSVNPISIIVPCHRVIAANGKLSGYSGGLDKKRDLLPLEAEHTRVDLLQAAFS</sequence>
<evidence type="ECO:0000256" key="3">
    <source>
        <dbReference type="ARBA" id="ARBA00022679"/>
    </source>
</evidence>
<keyword evidence="3" id="KW-0808">Transferase</keyword>
<dbReference type="InterPro" id="IPR014048">
    <property type="entry name" value="MethylDNA_cys_MeTrfase_DNA-bd"/>
</dbReference>
<reference evidence="8 9" key="1">
    <citation type="submission" date="2020-07" db="EMBL/GenBank/DDBJ databases">
        <title>Diversity of carbapenemase encoding genes among Pseudomonas putida group clinical isolates in a tertiary Brazilian hospital.</title>
        <authorList>
            <person name="Alberto-Lei F."/>
            <person name="Nodari C.S."/>
            <person name="Streling A.P."/>
            <person name="Paulino J.T."/>
            <person name="Bessa-Neto F.O."/>
            <person name="Cayo R."/>
            <person name="Gales A.C."/>
        </authorList>
    </citation>
    <scope>NUCLEOTIDE SEQUENCE [LARGE SCALE GENOMIC DNA]</scope>
    <source>
        <strain evidence="8 9">12815</strain>
    </source>
</reference>
<feature type="domain" description="Methylated-DNA-[protein]-cysteine S-methyltransferase DNA binding" evidence="7">
    <location>
        <begin position="2"/>
        <end position="67"/>
    </location>
</feature>
<dbReference type="GO" id="GO:0032259">
    <property type="term" value="P:methylation"/>
    <property type="evidence" value="ECO:0007669"/>
    <property type="project" value="UniProtKB-KW"/>
</dbReference>
<dbReference type="SUPFAM" id="SSF46767">
    <property type="entry name" value="Methylated DNA-protein cysteine methyltransferase, C-terminal domain"/>
    <property type="match status" value="1"/>
</dbReference>
<evidence type="ECO:0000256" key="1">
    <source>
        <dbReference type="ARBA" id="ARBA00001286"/>
    </source>
</evidence>
<evidence type="ECO:0000256" key="2">
    <source>
        <dbReference type="ARBA" id="ARBA00022603"/>
    </source>
</evidence>
<dbReference type="Proteomes" id="UP000545074">
    <property type="component" value="Unassembled WGS sequence"/>
</dbReference>
<keyword evidence="5" id="KW-0234">DNA repair</keyword>
<evidence type="ECO:0000259" key="7">
    <source>
        <dbReference type="Pfam" id="PF01035"/>
    </source>
</evidence>
<dbReference type="InterPro" id="IPR036217">
    <property type="entry name" value="MethylDNA_cys_MeTrfase_DNAb"/>
</dbReference>
<dbReference type="InterPro" id="IPR036388">
    <property type="entry name" value="WH-like_DNA-bd_sf"/>
</dbReference>
<accession>A0A7W2KEK1</accession>
<comment type="catalytic activity">
    <reaction evidence="6">
        <text>a 6-O-methyl-2'-deoxyguanosine in DNA + L-cysteinyl-[protein] = S-methyl-L-cysteinyl-[protein] + a 2'-deoxyguanosine in DNA</text>
        <dbReference type="Rhea" id="RHEA:24000"/>
        <dbReference type="Rhea" id="RHEA-COMP:10131"/>
        <dbReference type="Rhea" id="RHEA-COMP:10132"/>
        <dbReference type="Rhea" id="RHEA-COMP:11367"/>
        <dbReference type="Rhea" id="RHEA-COMP:11368"/>
        <dbReference type="ChEBI" id="CHEBI:29950"/>
        <dbReference type="ChEBI" id="CHEBI:82612"/>
        <dbReference type="ChEBI" id="CHEBI:85445"/>
        <dbReference type="ChEBI" id="CHEBI:85448"/>
        <dbReference type="EC" id="2.1.1.63"/>
    </reaction>
</comment>
<name>A0A7W2KEK1_9PSED</name>
<proteinExistence type="predicted"/>
<comment type="catalytic activity">
    <reaction evidence="1">
        <text>a 4-O-methyl-thymidine in DNA + L-cysteinyl-[protein] = a thymidine in DNA + S-methyl-L-cysteinyl-[protein]</text>
        <dbReference type="Rhea" id="RHEA:53428"/>
        <dbReference type="Rhea" id="RHEA-COMP:10131"/>
        <dbReference type="Rhea" id="RHEA-COMP:10132"/>
        <dbReference type="Rhea" id="RHEA-COMP:13555"/>
        <dbReference type="Rhea" id="RHEA-COMP:13556"/>
        <dbReference type="ChEBI" id="CHEBI:29950"/>
        <dbReference type="ChEBI" id="CHEBI:82612"/>
        <dbReference type="ChEBI" id="CHEBI:137386"/>
        <dbReference type="ChEBI" id="CHEBI:137387"/>
        <dbReference type="EC" id="2.1.1.63"/>
    </reaction>
</comment>
<dbReference type="Gene3D" id="1.10.10.10">
    <property type="entry name" value="Winged helix-like DNA-binding domain superfamily/Winged helix DNA-binding domain"/>
    <property type="match status" value="1"/>
</dbReference>
<dbReference type="PANTHER" id="PTHR10815:SF13">
    <property type="entry name" value="METHYLATED-DNA--PROTEIN-CYSTEINE METHYLTRANSFERASE"/>
    <property type="match status" value="1"/>
</dbReference>
<keyword evidence="2" id="KW-0489">Methyltransferase</keyword>
<gene>
    <name evidence="8" type="ORF">H4C80_08005</name>
</gene>
<protein>
    <submittedName>
        <fullName evidence="8">MGMT family protein</fullName>
    </submittedName>
</protein>
<dbReference type="AlphaFoldDB" id="A0A7W2KEK1"/>
<dbReference type="PROSITE" id="PS00374">
    <property type="entry name" value="MGMT"/>
    <property type="match status" value="1"/>
</dbReference>
<dbReference type="EMBL" id="JACGCX010000003">
    <property type="protein sequence ID" value="MBA6097068.1"/>
    <property type="molecule type" value="Genomic_DNA"/>
</dbReference>
<evidence type="ECO:0000256" key="4">
    <source>
        <dbReference type="ARBA" id="ARBA00022763"/>
    </source>
</evidence>
<dbReference type="CDD" id="cd06445">
    <property type="entry name" value="ATase"/>
    <property type="match status" value="1"/>
</dbReference>
<evidence type="ECO:0000256" key="5">
    <source>
        <dbReference type="ARBA" id="ARBA00023204"/>
    </source>
</evidence>
<dbReference type="InterPro" id="IPR001497">
    <property type="entry name" value="MethylDNA_cys_MeTrfase_AS"/>
</dbReference>
<comment type="caution">
    <text evidence="8">The sequence shown here is derived from an EMBL/GenBank/DDBJ whole genome shotgun (WGS) entry which is preliminary data.</text>
</comment>
<keyword evidence="4" id="KW-0227">DNA damage</keyword>
<dbReference type="NCBIfam" id="TIGR00589">
    <property type="entry name" value="ogt"/>
    <property type="match status" value="1"/>
</dbReference>
<dbReference type="Pfam" id="PF01035">
    <property type="entry name" value="DNA_binding_1"/>
    <property type="match status" value="1"/>
</dbReference>
<dbReference type="GO" id="GO:0003908">
    <property type="term" value="F:methylated-DNA-[protein]-cysteine S-methyltransferase activity"/>
    <property type="evidence" value="ECO:0007669"/>
    <property type="project" value="UniProtKB-EC"/>
</dbReference>